<evidence type="ECO:0008006" key="5">
    <source>
        <dbReference type="Google" id="ProtNLM"/>
    </source>
</evidence>
<dbReference type="EMBL" id="CP000667">
    <property type="protein sequence ID" value="ABP53025.1"/>
    <property type="molecule type" value="Genomic_DNA"/>
</dbReference>
<keyword evidence="4" id="KW-1185">Reference proteome</keyword>
<dbReference type="AlphaFoldDB" id="A4X2C5"/>
<gene>
    <name evidence="3" type="ordered locus">Strop_0542</name>
</gene>
<evidence type="ECO:0000256" key="1">
    <source>
        <dbReference type="SAM" id="Coils"/>
    </source>
</evidence>
<evidence type="ECO:0000313" key="4">
    <source>
        <dbReference type="Proteomes" id="UP000000235"/>
    </source>
</evidence>
<name>A4X2C5_SALTO</name>
<feature type="region of interest" description="Disordered" evidence="2">
    <location>
        <begin position="120"/>
        <end position="153"/>
    </location>
</feature>
<feature type="compositionally biased region" description="Polar residues" evidence="2">
    <location>
        <begin position="9"/>
        <end position="26"/>
    </location>
</feature>
<reference evidence="4" key="1">
    <citation type="journal article" date="2007" name="Proc. Natl. Acad. Sci. U.S.A.">
        <title>Genome sequencing reveals complex secondary metabolome in the marine actinomycete Salinispora tropica.</title>
        <authorList>
            <person name="Udwary D.W."/>
            <person name="Zeigler L."/>
            <person name="Asolkar R.N."/>
            <person name="Singan V."/>
            <person name="Lapidus A."/>
            <person name="Fenical W."/>
            <person name="Jensen P.R."/>
            <person name="Moore B.S."/>
        </authorList>
    </citation>
    <scope>NUCLEOTIDE SEQUENCE [LARGE SCALE GENOMIC DNA]</scope>
    <source>
        <strain evidence="4">ATCC BAA-916 / DSM 44818 / CNB-440</strain>
    </source>
</reference>
<evidence type="ECO:0000313" key="3">
    <source>
        <dbReference type="EMBL" id="ABP53025.1"/>
    </source>
</evidence>
<evidence type="ECO:0000256" key="2">
    <source>
        <dbReference type="SAM" id="MobiDB-lite"/>
    </source>
</evidence>
<dbReference type="Proteomes" id="UP000000235">
    <property type="component" value="Chromosome"/>
</dbReference>
<proteinExistence type="predicted"/>
<dbReference type="KEGG" id="stp:Strop_0542"/>
<feature type="region of interest" description="Disordered" evidence="2">
    <location>
        <begin position="1"/>
        <end position="30"/>
    </location>
</feature>
<dbReference type="HOGENOM" id="CLU_1609634_0_0_11"/>
<sequence length="165" mass="17673">MPEDGPDTNGDTTPEGQALPVTSTDSLPDWAKKELADTRAEAANYRTRLREAEASLKEAKTPEEVEAAVKELREGNAKLERDLALANASRGLTDDQAAILAAMTWETPGDLTGHVEAIRKLTPPDDRGDTLPLSGTLRGGLTPGDEPGDDFDPAEVARKMRQGLL</sequence>
<accession>A4X2C5</accession>
<feature type="coiled-coil region" evidence="1">
    <location>
        <begin position="35"/>
        <end position="89"/>
    </location>
</feature>
<keyword evidence="1" id="KW-0175">Coiled coil</keyword>
<dbReference type="RefSeq" id="WP_011904459.1">
    <property type="nucleotide sequence ID" value="NC_009380.1"/>
</dbReference>
<dbReference type="STRING" id="369723.Strop_0542"/>
<organism evidence="3 4">
    <name type="scientific">Salinispora tropica (strain ATCC BAA-916 / DSM 44818 / JCM 13857 / NBRC 105044 / CNB-440)</name>
    <dbReference type="NCBI Taxonomy" id="369723"/>
    <lineage>
        <taxon>Bacteria</taxon>
        <taxon>Bacillati</taxon>
        <taxon>Actinomycetota</taxon>
        <taxon>Actinomycetes</taxon>
        <taxon>Micromonosporales</taxon>
        <taxon>Micromonosporaceae</taxon>
        <taxon>Salinispora</taxon>
    </lineage>
</organism>
<protein>
    <recommendedName>
        <fullName evidence="5">Scaffolding protein</fullName>
    </recommendedName>
</protein>
<feature type="compositionally biased region" description="Basic and acidic residues" evidence="2">
    <location>
        <begin position="120"/>
        <end position="129"/>
    </location>
</feature>
<dbReference type="PATRIC" id="fig|369723.5.peg.552"/>